<feature type="compositionally biased region" description="Polar residues" evidence="2">
    <location>
        <begin position="1"/>
        <end position="17"/>
    </location>
</feature>
<sequence>MSSGPRTQSSKKTTTRAQGKPVHTKKQLGRVCLEDLKEFRGDFSWDETVLRETIRRTKIDYREEDPSTWPLITSQHIFRLDGKQYDGSKPLPQGIAAFDDGLMQRFMRDRHPKPNEPIQVNYSGSLRSVHPYFVGYPFYCREDGHNRVVSEIPIKQLESYIEMRKQVSTGLLRPPTSTRPQLGPHVRPPFPAVSWTPARSGPQSPPTPPDSAATASSEAAHAQPESHQRLQDQSIRRIPALPPVGPMPGTLPPPPPPPLSPSGSSSTAFHPSLPYSVQHSPSRMRTPQQETTVTAGSWSVEAAKNHHSCLPAIDVPPQAPQELSTADGDDELEAWALKAESDALEKAENQAIHLHQTLKMVHTEQRKADEEKVRADNAEAMLAESSVNVQELQKQLRAKADEILTLGTRFQSEMAQKQMNHEAKLAEQGKASGDEITQLHARIVESRIRIQELEQAESDLRARLAAERKDARQARINYANSFNKFHDPAWPYMNEASRKRKASDEPLEEGEVVVFTREIRGKSRRLDGPGI</sequence>
<keyword evidence="1" id="KW-0175">Coiled coil</keyword>
<organism evidence="3 4">
    <name type="scientific">Karstenula rhodostoma CBS 690.94</name>
    <dbReference type="NCBI Taxonomy" id="1392251"/>
    <lineage>
        <taxon>Eukaryota</taxon>
        <taxon>Fungi</taxon>
        <taxon>Dikarya</taxon>
        <taxon>Ascomycota</taxon>
        <taxon>Pezizomycotina</taxon>
        <taxon>Dothideomycetes</taxon>
        <taxon>Pleosporomycetidae</taxon>
        <taxon>Pleosporales</taxon>
        <taxon>Massarineae</taxon>
        <taxon>Didymosphaeriaceae</taxon>
        <taxon>Karstenula</taxon>
    </lineage>
</organism>
<evidence type="ECO:0000313" key="3">
    <source>
        <dbReference type="EMBL" id="KAF2449382.1"/>
    </source>
</evidence>
<feature type="compositionally biased region" description="Polar residues" evidence="2">
    <location>
        <begin position="275"/>
        <end position="295"/>
    </location>
</feature>
<evidence type="ECO:0000256" key="2">
    <source>
        <dbReference type="SAM" id="MobiDB-lite"/>
    </source>
</evidence>
<name>A0A9P4PSH7_9PLEO</name>
<dbReference type="AlphaFoldDB" id="A0A9P4PSH7"/>
<evidence type="ECO:0000313" key="4">
    <source>
        <dbReference type="Proteomes" id="UP000799764"/>
    </source>
</evidence>
<reference evidence="3" key="1">
    <citation type="journal article" date="2020" name="Stud. Mycol.">
        <title>101 Dothideomycetes genomes: a test case for predicting lifestyles and emergence of pathogens.</title>
        <authorList>
            <person name="Haridas S."/>
            <person name="Albert R."/>
            <person name="Binder M."/>
            <person name="Bloem J."/>
            <person name="Labutti K."/>
            <person name="Salamov A."/>
            <person name="Andreopoulos B."/>
            <person name="Baker S."/>
            <person name="Barry K."/>
            <person name="Bills G."/>
            <person name="Bluhm B."/>
            <person name="Cannon C."/>
            <person name="Castanera R."/>
            <person name="Culley D."/>
            <person name="Daum C."/>
            <person name="Ezra D."/>
            <person name="Gonzalez J."/>
            <person name="Henrissat B."/>
            <person name="Kuo A."/>
            <person name="Liang C."/>
            <person name="Lipzen A."/>
            <person name="Lutzoni F."/>
            <person name="Magnuson J."/>
            <person name="Mondo S."/>
            <person name="Nolan M."/>
            <person name="Ohm R."/>
            <person name="Pangilinan J."/>
            <person name="Park H.-J."/>
            <person name="Ramirez L."/>
            <person name="Alfaro M."/>
            <person name="Sun H."/>
            <person name="Tritt A."/>
            <person name="Yoshinaga Y."/>
            <person name="Zwiers L.-H."/>
            <person name="Turgeon B."/>
            <person name="Goodwin S."/>
            <person name="Spatafora J."/>
            <person name="Crous P."/>
            <person name="Grigoriev I."/>
        </authorList>
    </citation>
    <scope>NUCLEOTIDE SEQUENCE</scope>
    <source>
        <strain evidence="3">CBS 690.94</strain>
    </source>
</reference>
<feature type="coiled-coil region" evidence="1">
    <location>
        <begin position="337"/>
        <end position="402"/>
    </location>
</feature>
<feature type="compositionally biased region" description="Pro residues" evidence="2">
    <location>
        <begin position="240"/>
        <end position="260"/>
    </location>
</feature>
<dbReference type="Proteomes" id="UP000799764">
    <property type="component" value="Unassembled WGS sequence"/>
</dbReference>
<feature type="region of interest" description="Disordered" evidence="2">
    <location>
        <begin position="170"/>
        <end position="295"/>
    </location>
</feature>
<feature type="region of interest" description="Disordered" evidence="2">
    <location>
        <begin position="1"/>
        <end position="26"/>
    </location>
</feature>
<dbReference type="EMBL" id="MU001494">
    <property type="protein sequence ID" value="KAF2449382.1"/>
    <property type="molecule type" value="Genomic_DNA"/>
</dbReference>
<comment type="caution">
    <text evidence="3">The sequence shown here is derived from an EMBL/GenBank/DDBJ whole genome shotgun (WGS) entry which is preliminary data.</text>
</comment>
<keyword evidence="4" id="KW-1185">Reference proteome</keyword>
<feature type="compositionally biased region" description="Low complexity" evidence="2">
    <location>
        <begin position="210"/>
        <end position="223"/>
    </location>
</feature>
<proteinExistence type="predicted"/>
<gene>
    <name evidence="3" type="ORF">P171DRAFT_517099</name>
</gene>
<feature type="coiled-coil region" evidence="1">
    <location>
        <begin position="436"/>
        <end position="470"/>
    </location>
</feature>
<evidence type="ECO:0000256" key="1">
    <source>
        <dbReference type="SAM" id="Coils"/>
    </source>
</evidence>
<accession>A0A9P4PSH7</accession>
<protein>
    <submittedName>
        <fullName evidence="3">Uncharacterized protein</fullName>
    </submittedName>
</protein>